<evidence type="ECO:0000313" key="13">
    <source>
        <dbReference type="EMBL" id="GEN27709.1"/>
    </source>
</evidence>
<keyword evidence="6" id="KW-0413">Isomerase</keyword>
<dbReference type="EC" id="5.4.2.2" evidence="7"/>
<dbReference type="Pfam" id="PF00408">
    <property type="entry name" value="PGM_PMM_IV"/>
    <property type="match status" value="1"/>
</dbReference>
<feature type="domain" description="Alpha-D-phosphohexomutase alpha/beta/alpha" evidence="11">
    <location>
        <begin position="194"/>
        <end position="301"/>
    </location>
</feature>
<keyword evidence="14" id="KW-1185">Reference proteome</keyword>
<evidence type="ECO:0000259" key="9">
    <source>
        <dbReference type="Pfam" id="PF00408"/>
    </source>
</evidence>
<dbReference type="InterPro" id="IPR016055">
    <property type="entry name" value="A-D-PHexomutase_a/b/a-I/II/III"/>
</dbReference>
<dbReference type="OrthoDB" id="9806956at2"/>
<dbReference type="Pfam" id="PF02879">
    <property type="entry name" value="PGM_PMM_II"/>
    <property type="match status" value="1"/>
</dbReference>
<dbReference type="GO" id="GO:0008973">
    <property type="term" value="F:phosphopentomutase activity"/>
    <property type="evidence" value="ECO:0007669"/>
    <property type="project" value="TreeGrafter"/>
</dbReference>
<dbReference type="SUPFAM" id="SSF55957">
    <property type="entry name" value="Phosphoglucomutase, C-terminal domain"/>
    <property type="match status" value="1"/>
</dbReference>
<dbReference type="PROSITE" id="PS00710">
    <property type="entry name" value="PGM_PMM"/>
    <property type="match status" value="1"/>
</dbReference>
<dbReference type="InterPro" id="IPR005852">
    <property type="entry name" value="PGM_a-D-Glc-sp"/>
</dbReference>
<dbReference type="SUPFAM" id="SSF53738">
    <property type="entry name" value="Phosphoglucomutase, first 3 domains"/>
    <property type="match status" value="3"/>
</dbReference>
<dbReference type="InterPro" id="IPR005843">
    <property type="entry name" value="A-D-PHexomutase_C"/>
</dbReference>
<dbReference type="GO" id="GO:0004614">
    <property type="term" value="F:phosphoglucomutase activity"/>
    <property type="evidence" value="ECO:0007669"/>
    <property type="project" value="UniProtKB-UniRule"/>
</dbReference>
<dbReference type="RefSeq" id="WP_146874247.1">
    <property type="nucleotide sequence ID" value="NZ_BJXV01000007.1"/>
</dbReference>
<dbReference type="InterPro" id="IPR005844">
    <property type="entry name" value="A-D-PHexomutase_a/b/a-I"/>
</dbReference>
<dbReference type="Gene3D" id="3.30.310.50">
    <property type="entry name" value="Alpha-D-phosphohexomutase, C-terminal domain"/>
    <property type="match status" value="1"/>
</dbReference>
<sequence>MDATINAFFEQRPDAANQAERVTFGTSGHRGRSLNRTFNAMHILAITQAVVDYRVKSNYQGPLFLGFDTHALSHPAWECALQVLAANKVPVFVEKAHGYTATPLVSHAILTHNRAQNQATPALADGLIITPSHNPPEDGGIKYNPHHGGPADTDATGWIELRANAYLLRQLDDVPTVPVDEAIAHAQEYDFTAHYVAKLGSVLDIAAIQDANLTLGVDPMGGTALPVWQAIAAHYNLNLEVVNTTVDAEFAFMPPDHDGKIRMDCSSTAAMANLLKIKDRFDIAFGNDPDADRHGIVDANGLMNPNHFLAVCVDYLITHRPEWAKTLKIGKTLVSSSMIDRVVASHERELYEVPVGFKWFVDGLHAGWLAFGGEESAGASLLTRDGNAWSTDKDGIVLCLLAAEIMAVTGKTPSEYYRTLTQRFGEPFYKRVDTSCSPEEKAAFKNLSADSVTEKTLAGDIITAVLVAAPGNGAAIGGIKVTTENGWFAARPSGTESLYKVYAESFTGPQHLDELIENAQKLLADVLKG</sequence>
<dbReference type="InterPro" id="IPR016066">
    <property type="entry name" value="A-D-PHexomutase_CS"/>
</dbReference>
<keyword evidence="4 8" id="KW-0479">Metal-binding</keyword>
<feature type="domain" description="Alpha-D-phosphohexomutase alpha/beta/alpha" evidence="10">
    <location>
        <begin position="22"/>
        <end position="164"/>
    </location>
</feature>
<evidence type="ECO:0000256" key="2">
    <source>
        <dbReference type="ARBA" id="ARBA00010231"/>
    </source>
</evidence>
<comment type="similarity">
    <text evidence="2 8">Belongs to the phosphohexose mutase family.</text>
</comment>
<name>A0A511UM99_9GAMM</name>
<dbReference type="Gene3D" id="3.40.120.10">
    <property type="entry name" value="Alpha-D-Glucose-1,6-Bisphosphate, subunit A, domain 3"/>
    <property type="match status" value="3"/>
</dbReference>
<evidence type="ECO:0000259" key="10">
    <source>
        <dbReference type="Pfam" id="PF02878"/>
    </source>
</evidence>
<gene>
    <name evidence="13" type="primary">pgm</name>
    <name evidence="13" type="ORF">HVA01_13550</name>
</gene>
<organism evidence="13 14">
    <name type="scientific">Halovibrio variabilis</name>
    <dbReference type="NCBI Taxonomy" id="31910"/>
    <lineage>
        <taxon>Bacteria</taxon>
        <taxon>Pseudomonadati</taxon>
        <taxon>Pseudomonadota</taxon>
        <taxon>Gammaproteobacteria</taxon>
        <taxon>Oceanospirillales</taxon>
        <taxon>Halomonadaceae</taxon>
        <taxon>Halovibrio</taxon>
    </lineage>
</organism>
<evidence type="ECO:0000256" key="4">
    <source>
        <dbReference type="ARBA" id="ARBA00022723"/>
    </source>
</evidence>
<evidence type="ECO:0000256" key="1">
    <source>
        <dbReference type="ARBA" id="ARBA00001946"/>
    </source>
</evidence>
<dbReference type="Pfam" id="PF02880">
    <property type="entry name" value="PGM_PMM_III"/>
    <property type="match status" value="1"/>
</dbReference>
<comment type="cofactor">
    <cofactor evidence="1">
        <name>Mg(2+)</name>
        <dbReference type="ChEBI" id="CHEBI:18420"/>
    </cofactor>
</comment>
<reference evidence="13 14" key="1">
    <citation type="submission" date="2019-07" db="EMBL/GenBank/DDBJ databases">
        <title>Whole genome shotgun sequence of Halomonas variabilis NBRC 102410.</title>
        <authorList>
            <person name="Hosoyama A."/>
            <person name="Uohara A."/>
            <person name="Ohji S."/>
            <person name="Ichikawa N."/>
        </authorList>
    </citation>
    <scope>NUCLEOTIDE SEQUENCE [LARGE SCALE GENOMIC DNA]</scope>
    <source>
        <strain evidence="13 14">NBRC 102410</strain>
    </source>
</reference>
<dbReference type="GO" id="GO:0006166">
    <property type="term" value="P:purine ribonucleoside salvage"/>
    <property type="evidence" value="ECO:0007669"/>
    <property type="project" value="TreeGrafter"/>
</dbReference>
<evidence type="ECO:0000256" key="3">
    <source>
        <dbReference type="ARBA" id="ARBA00022553"/>
    </source>
</evidence>
<comment type="caution">
    <text evidence="13">The sequence shown here is derived from an EMBL/GenBank/DDBJ whole genome shotgun (WGS) entry which is preliminary data.</text>
</comment>
<dbReference type="PANTHER" id="PTHR45745:SF1">
    <property type="entry name" value="PHOSPHOGLUCOMUTASE 2B-RELATED"/>
    <property type="match status" value="1"/>
</dbReference>
<dbReference type="CDD" id="cd05801">
    <property type="entry name" value="PGM_like3"/>
    <property type="match status" value="1"/>
</dbReference>
<dbReference type="InterPro" id="IPR036900">
    <property type="entry name" value="A-D-PHexomutase_C_sf"/>
</dbReference>
<dbReference type="AlphaFoldDB" id="A0A511UM99"/>
<keyword evidence="3" id="KW-0597">Phosphoprotein</keyword>
<evidence type="ECO:0000256" key="8">
    <source>
        <dbReference type="RuleBase" id="RU004326"/>
    </source>
</evidence>
<evidence type="ECO:0000256" key="6">
    <source>
        <dbReference type="ARBA" id="ARBA00023235"/>
    </source>
</evidence>
<feature type="domain" description="Alpha-D-phosphohexomutase alpha/beta/alpha" evidence="12">
    <location>
        <begin position="304"/>
        <end position="424"/>
    </location>
</feature>
<dbReference type="Pfam" id="PF02878">
    <property type="entry name" value="PGM_PMM_I"/>
    <property type="match status" value="1"/>
</dbReference>
<evidence type="ECO:0000256" key="7">
    <source>
        <dbReference type="NCBIfam" id="TIGR01132"/>
    </source>
</evidence>
<dbReference type="InterPro" id="IPR005845">
    <property type="entry name" value="A-D-PHexomutase_a/b/a-II"/>
</dbReference>
<feature type="domain" description="Alpha-D-phosphohexomutase C-terminal" evidence="9">
    <location>
        <begin position="474"/>
        <end position="515"/>
    </location>
</feature>
<evidence type="ECO:0000259" key="11">
    <source>
        <dbReference type="Pfam" id="PF02879"/>
    </source>
</evidence>
<dbReference type="Proteomes" id="UP000321303">
    <property type="component" value="Unassembled WGS sequence"/>
</dbReference>
<dbReference type="PANTHER" id="PTHR45745">
    <property type="entry name" value="PHOSPHOMANNOMUTASE 45A"/>
    <property type="match status" value="1"/>
</dbReference>
<dbReference type="EMBL" id="BJXV01000007">
    <property type="protein sequence ID" value="GEN27709.1"/>
    <property type="molecule type" value="Genomic_DNA"/>
</dbReference>
<evidence type="ECO:0000256" key="5">
    <source>
        <dbReference type="ARBA" id="ARBA00022842"/>
    </source>
</evidence>
<accession>A0A511UM99</accession>
<evidence type="ECO:0000259" key="12">
    <source>
        <dbReference type="Pfam" id="PF02880"/>
    </source>
</evidence>
<dbReference type="InterPro" id="IPR005846">
    <property type="entry name" value="A-D-PHexomutase_a/b/a-III"/>
</dbReference>
<dbReference type="NCBIfam" id="TIGR01132">
    <property type="entry name" value="pgm"/>
    <property type="match status" value="1"/>
</dbReference>
<proteinExistence type="inferred from homology"/>
<evidence type="ECO:0000313" key="14">
    <source>
        <dbReference type="Proteomes" id="UP000321303"/>
    </source>
</evidence>
<dbReference type="GO" id="GO:0005975">
    <property type="term" value="P:carbohydrate metabolic process"/>
    <property type="evidence" value="ECO:0007669"/>
    <property type="project" value="UniProtKB-UniRule"/>
</dbReference>
<keyword evidence="5 8" id="KW-0460">Magnesium</keyword>
<dbReference type="GO" id="GO:0000287">
    <property type="term" value="F:magnesium ion binding"/>
    <property type="evidence" value="ECO:0007669"/>
    <property type="project" value="InterPro"/>
</dbReference>
<protein>
    <recommendedName>
        <fullName evidence="7">Phosphoglucomutase</fullName>
        <ecNumber evidence="7">5.4.2.2</ecNumber>
    </recommendedName>
</protein>